<sequence length="543" mass="61099">METSKEHLSDTVAAAPYSHRPPSPPYIPIPLTYPKGPAAATIVPSFDNVDAMRLTSEDLRIITRNKSQTATDRSVGWSYESRRKAQSILDFLYLGPLSVARDEAWLAKEGITMIIVTRHSRVAQARLMSVDKVAQKLGIGVEYLDVQDNAELIRGFPEVVAKINGHLLDVYRSQAMPMQEGQMIIDNDSFKSGKVLLVCETGNDRSTFVAAAYIMNMYGKDMISTVQFISIQRFSANFDEDGKRMLQAYEDILNAQRSVSIATRDIPRAGHFNGPSGRGKRGIESTFNEDDMLESYRVSMADEENAKSSAMESNISMAQVSNIVGPKRGQSFKDFYLSVTNDLDWGSPEPEDIEKRIEWREVAHSGQWIILSVLCQYKTFASAIRTLQMTTPDVINFVTLYIKFHRATKLWAKKIDETSVSDLLRKSGEHWPGVDEMDDYTRPHLPTDVLENPDRKEAIKYLRQVGQEEAVEDIDEWHGLSTDFHTLPIEPEIMAGVVVILDEEVGFLGADNTHPLQDGQHLSWIESGPSPFDSQHLWALAHR</sequence>
<dbReference type="InterPro" id="IPR020422">
    <property type="entry name" value="TYR_PHOSPHATASE_DUAL_dom"/>
</dbReference>
<dbReference type="InterPro" id="IPR052449">
    <property type="entry name" value="STYX-Interacting_Phosphatase"/>
</dbReference>
<dbReference type="PANTHER" id="PTHR46588:SF1">
    <property type="entry name" value="SERINE_THREONINE_TYROSINE-INTERACTING PROTEIN"/>
    <property type="match status" value="1"/>
</dbReference>
<dbReference type="Proteomes" id="UP001327957">
    <property type="component" value="Unassembled WGS sequence"/>
</dbReference>
<dbReference type="InterPro" id="IPR029021">
    <property type="entry name" value="Prot-tyrosine_phosphatase-like"/>
</dbReference>
<evidence type="ECO:0000259" key="1">
    <source>
        <dbReference type="SMART" id="SM00195"/>
    </source>
</evidence>
<protein>
    <submittedName>
        <fullName evidence="2">Dual specificity phosphatase</fullName>
    </submittedName>
</protein>
<dbReference type="CDD" id="cd14498">
    <property type="entry name" value="DSP"/>
    <property type="match status" value="1"/>
</dbReference>
<gene>
    <name evidence="2" type="ORF">QIS74_02989</name>
</gene>
<dbReference type="GO" id="GO:0005654">
    <property type="term" value="C:nucleoplasm"/>
    <property type="evidence" value="ECO:0007669"/>
    <property type="project" value="TreeGrafter"/>
</dbReference>
<dbReference type="GO" id="GO:0062026">
    <property type="term" value="P:negative regulation of SCF-dependent proteasomal ubiquitin-dependent catabolic process"/>
    <property type="evidence" value="ECO:0007669"/>
    <property type="project" value="TreeGrafter"/>
</dbReference>
<evidence type="ECO:0000313" key="2">
    <source>
        <dbReference type="EMBL" id="KAK6224662.1"/>
    </source>
</evidence>
<comment type="caution">
    <text evidence="2">The sequence shown here is derived from an EMBL/GenBank/DDBJ whole genome shotgun (WGS) entry which is preliminary data.</text>
</comment>
<organism evidence="2 3">
    <name type="scientific">Colletotrichum tabaci</name>
    <dbReference type="NCBI Taxonomy" id="1209068"/>
    <lineage>
        <taxon>Eukaryota</taxon>
        <taxon>Fungi</taxon>
        <taxon>Dikarya</taxon>
        <taxon>Ascomycota</taxon>
        <taxon>Pezizomycotina</taxon>
        <taxon>Sordariomycetes</taxon>
        <taxon>Hypocreomycetidae</taxon>
        <taxon>Glomerellales</taxon>
        <taxon>Glomerellaceae</taxon>
        <taxon>Colletotrichum</taxon>
        <taxon>Colletotrichum destructivum species complex</taxon>
    </lineage>
</organism>
<dbReference type="EMBL" id="JASAOK010000012">
    <property type="protein sequence ID" value="KAK6224662.1"/>
    <property type="molecule type" value="Genomic_DNA"/>
</dbReference>
<reference evidence="2 3" key="1">
    <citation type="submission" date="2023-04" db="EMBL/GenBank/DDBJ databases">
        <title>Colletotrichum tabacum stain YC1 causing leaf anthracnose on Nicotiana tabacum(L.) cv.</title>
        <authorList>
            <person name="Ji Z."/>
            <person name="Wang M."/>
            <person name="Zhang J."/>
            <person name="Wang N."/>
            <person name="Zhou Z."/>
        </authorList>
    </citation>
    <scope>NUCLEOTIDE SEQUENCE [LARGE SCALE GENOMIC DNA]</scope>
    <source>
        <strain evidence="2 3">YC1</strain>
    </source>
</reference>
<dbReference type="Gene3D" id="3.90.190.10">
    <property type="entry name" value="Protein tyrosine phosphatase superfamily"/>
    <property type="match status" value="1"/>
</dbReference>
<feature type="domain" description="Tyrosine-protein phosphatase" evidence="1">
    <location>
        <begin position="84"/>
        <end position="252"/>
    </location>
</feature>
<dbReference type="GO" id="GO:0005737">
    <property type="term" value="C:cytoplasm"/>
    <property type="evidence" value="ECO:0007669"/>
    <property type="project" value="TreeGrafter"/>
</dbReference>
<dbReference type="PANTHER" id="PTHR46588">
    <property type="entry name" value="SERINE/THREONINE/TYROSINE-INTERACTING PROTEIN"/>
    <property type="match status" value="1"/>
</dbReference>
<accession>A0AAV9TNN0</accession>
<keyword evidence="3" id="KW-1185">Reference proteome</keyword>
<dbReference type="SMART" id="SM00195">
    <property type="entry name" value="DSPc"/>
    <property type="match status" value="1"/>
</dbReference>
<proteinExistence type="predicted"/>
<dbReference type="GO" id="GO:1990444">
    <property type="term" value="F:F-box domain binding"/>
    <property type="evidence" value="ECO:0007669"/>
    <property type="project" value="TreeGrafter"/>
</dbReference>
<name>A0AAV9TNN0_9PEZI</name>
<dbReference type="GO" id="GO:0070372">
    <property type="term" value="P:regulation of ERK1 and ERK2 cascade"/>
    <property type="evidence" value="ECO:0007669"/>
    <property type="project" value="TreeGrafter"/>
</dbReference>
<evidence type="ECO:0000313" key="3">
    <source>
        <dbReference type="Proteomes" id="UP001327957"/>
    </source>
</evidence>
<dbReference type="SUPFAM" id="SSF52799">
    <property type="entry name" value="(Phosphotyrosine protein) phosphatases II"/>
    <property type="match status" value="1"/>
</dbReference>
<dbReference type="AlphaFoldDB" id="A0AAV9TNN0"/>